<evidence type="ECO:0000313" key="2">
    <source>
        <dbReference type="Proteomes" id="UP000178912"/>
    </source>
</evidence>
<dbReference type="Proteomes" id="UP000178912">
    <property type="component" value="Unassembled WGS sequence"/>
</dbReference>
<evidence type="ECO:0000313" key="1">
    <source>
        <dbReference type="EMBL" id="CZS99796.1"/>
    </source>
</evidence>
<sequence length="167" mass="18715">MYGTYICWRAGAETATASRYFSRFPRFEGWGRSKADKLSSPAGSLTRNNILRDSRWPLHESSTYWHKKAGKPSKERLFASHLVTLKYANSGALTLPMNSCQVCPQGWMQRGQRSYLRAILSSYAQELLLLLVARNVSLGTASVPIEPNRRLLSDWGGNGDAKSKACR</sequence>
<protein>
    <submittedName>
        <fullName evidence="1">Uncharacterized protein</fullName>
    </submittedName>
</protein>
<name>A0A1E1KP42_9HELO</name>
<gene>
    <name evidence="1" type="ORF">RAG0_08114</name>
</gene>
<keyword evidence="2" id="KW-1185">Reference proteome</keyword>
<reference evidence="2" key="1">
    <citation type="submission" date="2016-03" db="EMBL/GenBank/DDBJ databases">
        <authorList>
            <person name="Guldener U."/>
        </authorList>
    </citation>
    <scope>NUCLEOTIDE SEQUENCE [LARGE SCALE GENOMIC DNA]</scope>
    <source>
        <strain evidence="2">04CH-RAC-A.6.1</strain>
    </source>
</reference>
<accession>A0A1E1KP42</accession>
<dbReference type="AlphaFoldDB" id="A0A1E1KP42"/>
<dbReference type="EMBL" id="FJUX01000042">
    <property type="protein sequence ID" value="CZS99796.1"/>
    <property type="molecule type" value="Genomic_DNA"/>
</dbReference>
<organism evidence="1 2">
    <name type="scientific">Rhynchosporium agropyri</name>
    <dbReference type="NCBI Taxonomy" id="914238"/>
    <lineage>
        <taxon>Eukaryota</taxon>
        <taxon>Fungi</taxon>
        <taxon>Dikarya</taxon>
        <taxon>Ascomycota</taxon>
        <taxon>Pezizomycotina</taxon>
        <taxon>Leotiomycetes</taxon>
        <taxon>Helotiales</taxon>
        <taxon>Ploettnerulaceae</taxon>
        <taxon>Rhynchosporium</taxon>
    </lineage>
</organism>
<proteinExistence type="predicted"/>